<proteinExistence type="predicted"/>
<dbReference type="Proteomes" id="UP001499863">
    <property type="component" value="Unassembled WGS sequence"/>
</dbReference>
<keyword evidence="1" id="KW-1133">Transmembrane helix</keyword>
<gene>
    <name evidence="2" type="ORF">GCM10009639_36230</name>
</gene>
<dbReference type="PROSITE" id="PS51257">
    <property type="entry name" value="PROKAR_LIPOPROTEIN"/>
    <property type="match status" value="1"/>
</dbReference>
<evidence type="ECO:0000313" key="3">
    <source>
        <dbReference type="Proteomes" id="UP001499863"/>
    </source>
</evidence>
<protein>
    <submittedName>
        <fullName evidence="2">Uncharacterized protein</fullName>
    </submittedName>
</protein>
<reference evidence="2 3" key="1">
    <citation type="journal article" date="2019" name="Int. J. Syst. Evol. Microbiol.">
        <title>The Global Catalogue of Microorganisms (GCM) 10K type strain sequencing project: providing services to taxonomists for standard genome sequencing and annotation.</title>
        <authorList>
            <consortium name="The Broad Institute Genomics Platform"/>
            <consortium name="The Broad Institute Genome Sequencing Center for Infectious Disease"/>
            <person name="Wu L."/>
            <person name="Ma J."/>
        </authorList>
    </citation>
    <scope>NUCLEOTIDE SEQUENCE [LARGE SCALE GENOMIC DNA]</scope>
    <source>
        <strain evidence="2 3">JCM 12393</strain>
    </source>
</reference>
<dbReference type="EMBL" id="BAAAKJ010000198">
    <property type="protein sequence ID" value="GAA1398122.1"/>
    <property type="molecule type" value="Genomic_DNA"/>
</dbReference>
<evidence type="ECO:0000313" key="2">
    <source>
        <dbReference type="EMBL" id="GAA1398122.1"/>
    </source>
</evidence>
<evidence type="ECO:0000256" key="1">
    <source>
        <dbReference type="SAM" id="Phobius"/>
    </source>
</evidence>
<organism evidence="2 3">
    <name type="scientific">Kitasatospora putterlickiae</name>
    <dbReference type="NCBI Taxonomy" id="221725"/>
    <lineage>
        <taxon>Bacteria</taxon>
        <taxon>Bacillati</taxon>
        <taxon>Actinomycetota</taxon>
        <taxon>Actinomycetes</taxon>
        <taxon>Kitasatosporales</taxon>
        <taxon>Streptomycetaceae</taxon>
        <taxon>Kitasatospora</taxon>
    </lineage>
</organism>
<keyword evidence="1" id="KW-0812">Transmembrane</keyword>
<sequence>MAAAIRGSTSRTTSSAERKAVLAAGVAAVCGCWAMAVSWWGGLGAQALGNCVVIRHGAASRWSIPSVRASRGPPESYQCRAVCGGGLTMRDGGGHDTPFVRFCPFYCYGGIAAE</sequence>
<name>A0ABN1Y7A5_9ACTN</name>
<feature type="transmembrane region" description="Helical" evidence="1">
    <location>
        <begin position="20"/>
        <end position="41"/>
    </location>
</feature>
<accession>A0ABN1Y7A5</accession>
<keyword evidence="1" id="KW-0472">Membrane</keyword>
<comment type="caution">
    <text evidence="2">The sequence shown here is derived from an EMBL/GenBank/DDBJ whole genome shotgun (WGS) entry which is preliminary data.</text>
</comment>
<keyword evidence="3" id="KW-1185">Reference proteome</keyword>